<evidence type="ECO:0000256" key="2">
    <source>
        <dbReference type="ARBA" id="ARBA00022771"/>
    </source>
</evidence>
<dbReference type="InterPro" id="IPR011332">
    <property type="entry name" value="Ribosomal_zn-bd"/>
</dbReference>
<feature type="region of interest" description="Disordered" evidence="7">
    <location>
        <begin position="1"/>
        <end position="34"/>
    </location>
</feature>
<reference evidence="9" key="1">
    <citation type="journal article" date="2014" name="Front. Microbiol.">
        <title>High frequency of phylogenetically diverse reductive dehalogenase-homologous genes in deep subseafloor sedimentary metagenomes.</title>
        <authorList>
            <person name="Kawai M."/>
            <person name="Futagami T."/>
            <person name="Toyoda A."/>
            <person name="Takaki Y."/>
            <person name="Nishi S."/>
            <person name="Hori S."/>
            <person name="Arai W."/>
            <person name="Tsubouchi T."/>
            <person name="Morono Y."/>
            <person name="Uchiyama I."/>
            <person name="Ito T."/>
            <person name="Fujiyama A."/>
            <person name="Inagaki F."/>
            <person name="Takami H."/>
        </authorList>
    </citation>
    <scope>NUCLEOTIDE SEQUENCE</scope>
    <source>
        <strain evidence="9">Expedition CK06-06</strain>
    </source>
</reference>
<accession>X1P2M4</accession>
<evidence type="ECO:0000256" key="1">
    <source>
        <dbReference type="ARBA" id="ARBA00022723"/>
    </source>
</evidence>
<keyword evidence="3" id="KW-0862">Zinc</keyword>
<dbReference type="HAMAP" id="MF_00777">
    <property type="entry name" value="Ribosomal_eS31"/>
    <property type="match status" value="1"/>
</dbReference>
<dbReference type="Gene3D" id="6.20.50.150">
    <property type="match status" value="1"/>
</dbReference>
<keyword evidence="4" id="KW-0689">Ribosomal protein</keyword>
<evidence type="ECO:0000256" key="5">
    <source>
        <dbReference type="ARBA" id="ARBA00023274"/>
    </source>
</evidence>
<dbReference type="SMART" id="SM01402">
    <property type="entry name" value="Ribosomal_S27"/>
    <property type="match status" value="1"/>
</dbReference>
<dbReference type="SUPFAM" id="SSF57829">
    <property type="entry name" value="Zn-binding ribosomal proteins"/>
    <property type="match status" value="1"/>
</dbReference>
<dbReference type="GO" id="GO:0003735">
    <property type="term" value="F:structural constituent of ribosome"/>
    <property type="evidence" value="ECO:0007669"/>
    <property type="project" value="InterPro"/>
</dbReference>
<dbReference type="InterPro" id="IPR038582">
    <property type="entry name" value="Ribosomal_eS31_euk-type_sf"/>
</dbReference>
<keyword evidence="1" id="KW-0479">Metal-binding</keyword>
<proteinExistence type="inferred from homology"/>
<feature type="compositionally biased region" description="Basic and acidic residues" evidence="7">
    <location>
        <begin position="12"/>
        <end position="28"/>
    </location>
</feature>
<dbReference type="GO" id="GO:0008270">
    <property type="term" value="F:zinc ion binding"/>
    <property type="evidence" value="ECO:0007669"/>
    <property type="project" value="UniProtKB-KW"/>
</dbReference>
<name>X1P2M4_9ZZZZ</name>
<sequence>MAEKETEEAEEPKEPEVKPEKKPEEKKVEKAKKKRKGVFSYYKIGENGLERLLPFCERCGSGYFMADHGDRYTCGHCGFTRYKRSEASK</sequence>
<dbReference type="EMBL" id="BARV01016281">
    <property type="protein sequence ID" value="GAI25159.1"/>
    <property type="molecule type" value="Genomic_DNA"/>
</dbReference>
<comment type="caution">
    <text evidence="9">The sequence shown here is derived from an EMBL/GenBank/DDBJ whole genome shotgun (WGS) entry which is preliminary data.</text>
</comment>
<feature type="compositionally biased region" description="Acidic residues" evidence="7">
    <location>
        <begin position="1"/>
        <end position="11"/>
    </location>
</feature>
<evidence type="ECO:0000256" key="3">
    <source>
        <dbReference type="ARBA" id="ARBA00022833"/>
    </source>
</evidence>
<feature type="domain" description="Small ribosomal subunit protein eS31" evidence="8">
    <location>
        <begin position="38"/>
        <end position="80"/>
    </location>
</feature>
<evidence type="ECO:0000256" key="7">
    <source>
        <dbReference type="SAM" id="MobiDB-lite"/>
    </source>
</evidence>
<keyword evidence="5" id="KW-0687">Ribonucleoprotein</keyword>
<evidence type="ECO:0000256" key="4">
    <source>
        <dbReference type="ARBA" id="ARBA00022980"/>
    </source>
</evidence>
<gene>
    <name evidence="9" type="ORF">S06H3_27972</name>
</gene>
<evidence type="ECO:0000313" key="9">
    <source>
        <dbReference type="EMBL" id="GAI25159.1"/>
    </source>
</evidence>
<dbReference type="NCBIfam" id="NF001669">
    <property type="entry name" value="PRK00432.1"/>
    <property type="match status" value="1"/>
</dbReference>
<dbReference type="InterPro" id="IPR002906">
    <property type="entry name" value="Ribosomal_eS31"/>
</dbReference>
<organism evidence="9">
    <name type="scientific">marine sediment metagenome</name>
    <dbReference type="NCBI Taxonomy" id="412755"/>
    <lineage>
        <taxon>unclassified sequences</taxon>
        <taxon>metagenomes</taxon>
        <taxon>ecological metagenomes</taxon>
    </lineage>
</organism>
<dbReference type="AlphaFoldDB" id="X1P2M4"/>
<dbReference type="Pfam" id="PF01599">
    <property type="entry name" value="Ribosomal_S27"/>
    <property type="match status" value="1"/>
</dbReference>
<protein>
    <recommendedName>
        <fullName evidence="6">30S ribosomal protein S27ae</fullName>
    </recommendedName>
</protein>
<keyword evidence="2" id="KW-0863">Zinc-finger</keyword>
<evidence type="ECO:0000259" key="8">
    <source>
        <dbReference type="SMART" id="SM01402"/>
    </source>
</evidence>
<dbReference type="GO" id="GO:1990904">
    <property type="term" value="C:ribonucleoprotein complex"/>
    <property type="evidence" value="ECO:0007669"/>
    <property type="project" value="UniProtKB-KW"/>
</dbReference>
<dbReference type="InterPro" id="IPR022845">
    <property type="entry name" value="Ribosomal_eS31_arc"/>
</dbReference>
<evidence type="ECO:0000256" key="6">
    <source>
        <dbReference type="ARBA" id="ARBA00035384"/>
    </source>
</evidence>
<dbReference type="GO" id="GO:0006412">
    <property type="term" value="P:translation"/>
    <property type="evidence" value="ECO:0007669"/>
    <property type="project" value="InterPro"/>
</dbReference>
<dbReference type="GO" id="GO:0005840">
    <property type="term" value="C:ribosome"/>
    <property type="evidence" value="ECO:0007669"/>
    <property type="project" value="UniProtKB-KW"/>
</dbReference>